<dbReference type="InterPro" id="IPR029063">
    <property type="entry name" value="SAM-dependent_MTases_sf"/>
</dbReference>
<sequence>MIDVIKKTLDFYNRNALKLAEKYNRSTPYKLQQFILNSIPNKNCKILEIGFGSGRELKFLLKNGFNVWGVDGSKEFVKLAKSEFPEISEQIFQAYLPELKLPSKYVNFFDVVICIAVLMHIPKNFHQLTAKNIAKYLKTNGILILSYSLGTREEKERFFEKMEPKEVEKAFSEVGFKKIKELTTQDSQKREIEWITELYKLRDKP</sequence>
<gene>
    <name evidence="2" type="ORF">SAMN06265339_0447</name>
</gene>
<dbReference type="CDD" id="cd02440">
    <property type="entry name" value="AdoMet_MTases"/>
    <property type="match status" value="1"/>
</dbReference>
<dbReference type="EMBL" id="FXUB01000001">
    <property type="protein sequence ID" value="SMP07150.1"/>
    <property type="molecule type" value="Genomic_DNA"/>
</dbReference>
<evidence type="ECO:0000313" key="3">
    <source>
        <dbReference type="Proteomes" id="UP001157911"/>
    </source>
</evidence>
<proteinExistence type="predicted"/>
<dbReference type="SUPFAM" id="SSF53335">
    <property type="entry name" value="S-adenosyl-L-methionine-dependent methyltransferases"/>
    <property type="match status" value="1"/>
</dbReference>
<protein>
    <submittedName>
        <fullName evidence="2">Methyltransferase domain-containing protein</fullName>
    </submittedName>
</protein>
<feature type="domain" description="Methyltransferase type 11" evidence="1">
    <location>
        <begin position="47"/>
        <end position="145"/>
    </location>
</feature>
<keyword evidence="2" id="KW-0489">Methyltransferase</keyword>
<dbReference type="Proteomes" id="UP001157911">
    <property type="component" value="Unassembled WGS sequence"/>
</dbReference>
<evidence type="ECO:0000259" key="1">
    <source>
        <dbReference type="Pfam" id="PF08241"/>
    </source>
</evidence>
<organism evidence="2 3">
    <name type="scientific">Desulfurobacterium pacificum</name>
    <dbReference type="NCBI Taxonomy" id="240166"/>
    <lineage>
        <taxon>Bacteria</taxon>
        <taxon>Pseudomonadati</taxon>
        <taxon>Aquificota</taxon>
        <taxon>Aquificia</taxon>
        <taxon>Desulfurobacteriales</taxon>
        <taxon>Desulfurobacteriaceae</taxon>
        <taxon>Desulfurobacterium</taxon>
    </lineage>
</organism>
<reference evidence="2 3" key="1">
    <citation type="submission" date="2017-05" db="EMBL/GenBank/DDBJ databases">
        <authorList>
            <person name="Varghese N."/>
            <person name="Submissions S."/>
        </authorList>
    </citation>
    <scope>NUCLEOTIDE SEQUENCE [LARGE SCALE GENOMIC DNA]</scope>
    <source>
        <strain evidence="2 3">DSM 15522</strain>
    </source>
</reference>
<evidence type="ECO:0000313" key="2">
    <source>
        <dbReference type="EMBL" id="SMP07150.1"/>
    </source>
</evidence>
<dbReference type="GO" id="GO:0032259">
    <property type="term" value="P:methylation"/>
    <property type="evidence" value="ECO:0007669"/>
    <property type="project" value="UniProtKB-KW"/>
</dbReference>
<dbReference type="Pfam" id="PF08241">
    <property type="entry name" value="Methyltransf_11"/>
    <property type="match status" value="1"/>
</dbReference>
<name>A0ABY1NEJ2_9BACT</name>
<dbReference type="GO" id="GO:0008168">
    <property type="term" value="F:methyltransferase activity"/>
    <property type="evidence" value="ECO:0007669"/>
    <property type="project" value="UniProtKB-KW"/>
</dbReference>
<accession>A0ABY1NEJ2</accession>
<dbReference type="PANTHER" id="PTHR43861">
    <property type="entry name" value="TRANS-ACONITATE 2-METHYLTRANSFERASE-RELATED"/>
    <property type="match status" value="1"/>
</dbReference>
<keyword evidence="3" id="KW-1185">Reference proteome</keyword>
<dbReference type="Gene3D" id="3.40.50.150">
    <property type="entry name" value="Vaccinia Virus protein VP39"/>
    <property type="match status" value="1"/>
</dbReference>
<keyword evidence="2" id="KW-0808">Transferase</keyword>
<dbReference type="PANTHER" id="PTHR43861:SF6">
    <property type="entry name" value="METHYLTRANSFERASE TYPE 11"/>
    <property type="match status" value="1"/>
</dbReference>
<dbReference type="InterPro" id="IPR013216">
    <property type="entry name" value="Methyltransf_11"/>
</dbReference>
<comment type="caution">
    <text evidence="2">The sequence shown here is derived from an EMBL/GenBank/DDBJ whole genome shotgun (WGS) entry which is preliminary data.</text>
</comment>
<dbReference type="RefSeq" id="WP_283399953.1">
    <property type="nucleotide sequence ID" value="NZ_FXUB01000001.1"/>
</dbReference>